<proteinExistence type="predicted"/>
<organism evidence="1 2">
    <name type="scientific">Panagrolaimus sp. PS1159</name>
    <dbReference type="NCBI Taxonomy" id="55785"/>
    <lineage>
        <taxon>Eukaryota</taxon>
        <taxon>Metazoa</taxon>
        <taxon>Ecdysozoa</taxon>
        <taxon>Nematoda</taxon>
        <taxon>Chromadorea</taxon>
        <taxon>Rhabditida</taxon>
        <taxon>Tylenchina</taxon>
        <taxon>Panagrolaimomorpha</taxon>
        <taxon>Panagrolaimoidea</taxon>
        <taxon>Panagrolaimidae</taxon>
        <taxon>Panagrolaimus</taxon>
    </lineage>
</organism>
<accession>A0AC35FRU4</accession>
<evidence type="ECO:0000313" key="1">
    <source>
        <dbReference type="Proteomes" id="UP000887580"/>
    </source>
</evidence>
<evidence type="ECO:0000313" key="2">
    <source>
        <dbReference type="WBParaSite" id="PS1159_v2.g20222.t1"/>
    </source>
</evidence>
<name>A0AC35FRU4_9BILA</name>
<dbReference type="WBParaSite" id="PS1159_v2.g20222.t1">
    <property type="protein sequence ID" value="PS1159_v2.g20222.t1"/>
    <property type="gene ID" value="PS1159_v2.g20222"/>
</dbReference>
<reference evidence="2" key="1">
    <citation type="submission" date="2022-11" db="UniProtKB">
        <authorList>
            <consortium name="WormBaseParasite"/>
        </authorList>
    </citation>
    <scope>IDENTIFICATION</scope>
</reference>
<protein>
    <submittedName>
        <fullName evidence="2">Methyltransferase-like protein 17, mitochondrial</fullName>
    </submittedName>
</protein>
<sequence length="530" mass="60263">MRPSCSLLTRVAASISARETAKPKPEYNRTYENGQVHVTSINPGTNEHSVYRLSPVKNYKATKGLRFFPLPEQAVEGLKVALVNCQRPAKQLQHEADQMTEKLNQRRFPASPKEVQAARREIVGKIRSKENNDEMIPFEMLDEKIKKAHDNYLQKEVQKKLKKTRFNWKALEFGKSEEAAAFSLSRLAPYFAEVKKVLSEFERNGFKPETILDYGGGCGSAFWAVREQWGDDFQEYCFIDTNDLITQFAMDIMRGSNSTEPGLISKKLYFRRALIPSLQNKYDLVIIHRTLIEIGSHEQRLELISRLWQRTNKYLVIIESDMEDAFSAIIQARNFILTNSVKIDSHILRQTLEENNLMSEEMSQIIYDKQMSYSEKYCLIREKLSDPNALPTFIEHGHVYAPCPHDLGCPKIDLPKGKKSCKFFARWNEIRADGKTKSKKRDGTGVSAFSYVILEKGHRPGGVHPGRLLDKKTAGGCVTCTVCTPFDGLQRFPISKRAGPIYQLAKGAESGQLFPLEGNVVQSEIGLLNL</sequence>
<dbReference type="Proteomes" id="UP000887580">
    <property type="component" value="Unplaced"/>
</dbReference>